<reference evidence="14" key="4">
    <citation type="submission" date="2025-09" db="UniProtKB">
        <authorList>
            <consortium name="Ensembl"/>
        </authorList>
    </citation>
    <scope>IDENTIFICATION</scope>
</reference>
<dbReference type="InterPro" id="IPR003599">
    <property type="entry name" value="Ig_sub"/>
</dbReference>
<dbReference type="Gene3D" id="2.60.40.10">
    <property type="entry name" value="Immunoglobulins"/>
    <property type="match status" value="3"/>
</dbReference>
<evidence type="ECO:0000256" key="3">
    <source>
        <dbReference type="ARBA" id="ARBA00022692"/>
    </source>
</evidence>
<feature type="compositionally biased region" description="Low complexity" evidence="11">
    <location>
        <begin position="19"/>
        <end position="36"/>
    </location>
</feature>
<reference evidence="14" key="3">
    <citation type="submission" date="2025-08" db="UniProtKB">
        <authorList>
            <consortium name="Ensembl"/>
        </authorList>
    </citation>
    <scope>IDENTIFICATION</scope>
</reference>
<reference evidence="15" key="1">
    <citation type="submission" date="2013-03" db="EMBL/GenBank/DDBJ databases">
        <authorList>
            <person name="Jeffery W."/>
            <person name="Warren W."/>
            <person name="Wilson R.K."/>
        </authorList>
    </citation>
    <scope>NUCLEOTIDE SEQUENCE</scope>
    <source>
        <strain evidence="15">female</strain>
    </source>
</reference>
<evidence type="ECO:0000256" key="12">
    <source>
        <dbReference type="SAM" id="Phobius"/>
    </source>
</evidence>
<dbReference type="PANTHER" id="PTHR25466">
    <property type="entry name" value="T-LYMPHOCYTE ACTIVATION ANTIGEN"/>
    <property type="match status" value="1"/>
</dbReference>
<name>A0A3B1K592_ASTMX</name>
<reference evidence="15" key="2">
    <citation type="journal article" date="2014" name="Nat. Commun.">
        <title>The cavefish genome reveals candidate genes for eye loss.</title>
        <authorList>
            <person name="McGaugh S.E."/>
            <person name="Gross J.B."/>
            <person name="Aken B."/>
            <person name="Blin M."/>
            <person name="Borowsky R."/>
            <person name="Chalopin D."/>
            <person name="Hinaux H."/>
            <person name="Jeffery W.R."/>
            <person name="Keene A."/>
            <person name="Ma L."/>
            <person name="Minx P."/>
            <person name="Murphy D."/>
            <person name="O'Quin K.E."/>
            <person name="Retaux S."/>
            <person name="Rohner N."/>
            <person name="Searle S.M."/>
            <person name="Stahl B.A."/>
            <person name="Tabin C."/>
            <person name="Volff J.N."/>
            <person name="Yoshizawa M."/>
            <person name="Warren W.C."/>
        </authorList>
    </citation>
    <scope>NUCLEOTIDE SEQUENCE [LARGE SCALE GENOMIC DNA]</scope>
    <source>
        <strain evidence="15">female</strain>
    </source>
</reference>
<dbReference type="InterPro" id="IPR013106">
    <property type="entry name" value="Ig_V-set"/>
</dbReference>
<evidence type="ECO:0000256" key="1">
    <source>
        <dbReference type="ARBA" id="ARBA00004251"/>
    </source>
</evidence>
<evidence type="ECO:0000256" key="6">
    <source>
        <dbReference type="ARBA" id="ARBA00023136"/>
    </source>
</evidence>
<dbReference type="GO" id="GO:0031295">
    <property type="term" value="P:T cell costimulation"/>
    <property type="evidence" value="ECO:0007669"/>
    <property type="project" value="TreeGrafter"/>
</dbReference>
<dbReference type="Ensembl" id="ENSAMXT00000041191.1">
    <property type="protein sequence ID" value="ENSAMXP00000049837.1"/>
    <property type="gene ID" value="ENSAMXG00000007916.2"/>
</dbReference>
<dbReference type="InterPro" id="IPR007110">
    <property type="entry name" value="Ig-like_dom"/>
</dbReference>
<evidence type="ECO:0000256" key="7">
    <source>
        <dbReference type="ARBA" id="ARBA00023157"/>
    </source>
</evidence>
<dbReference type="Proteomes" id="UP000018467">
    <property type="component" value="Unassembled WGS sequence"/>
</dbReference>
<dbReference type="GO" id="GO:0006955">
    <property type="term" value="P:immune response"/>
    <property type="evidence" value="ECO:0007669"/>
    <property type="project" value="TreeGrafter"/>
</dbReference>
<dbReference type="GeneTree" id="ENSGT00940000163670"/>
<dbReference type="PANTHER" id="PTHR25466:SF14">
    <property type="entry name" value="BUTYROPHILIN SUBFAMILY 2 MEMBER A2-LIKE-RELATED"/>
    <property type="match status" value="1"/>
</dbReference>
<evidence type="ECO:0000256" key="11">
    <source>
        <dbReference type="SAM" id="MobiDB-lite"/>
    </source>
</evidence>
<keyword evidence="3 12" id="KW-0812">Transmembrane</keyword>
<dbReference type="SMART" id="SM00409">
    <property type="entry name" value="IG"/>
    <property type="match status" value="2"/>
</dbReference>
<dbReference type="SUPFAM" id="SSF48726">
    <property type="entry name" value="Immunoglobulin"/>
    <property type="match status" value="2"/>
</dbReference>
<keyword evidence="10" id="KW-0393">Immunoglobulin domain</keyword>
<evidence type="ECO:0000256" key="9">
    <source>
        <dbReference type="ARBA" id="ARBA00023180"/>
    </source>
</evidence>
<dbReference type="InterPro" id="IPR013783">
    <property type="entry name" value="Ig-like_fold"/>
</dbReference>
<protein>
    <submittedName>
        <fullName evidence="14">HERV-H LTR-associating 2b, tandem duplicate 1</fullName>
    </submittedName>
</protein>
<evidence type="ECO:0000256" key="8">
    <source>
        <dbReference type="ARBA" id="ARBA00023170"/>
    </source>
</evidence>
<evidence type="ECO:0000313" key="14">
    <source>
        <dbReference type="Ensembl" id="ENSAMXP00000049837.1"/>
    </source>
</evidence>
<dbReference type="InterPro" id="IPR051713">
    <property type="entry name" value="T-cell_Activation_Regulation"/>
</dbReference>
<dbReference type="GO" id="GO:0071222">
    <property type="term" value="P:cellular response to lipopolysaccharide"/>
    <property type="evidence" value="ECO:0007669"/>
    <property type="project" value="TreeGrafter"/>
</dbReference>
<organism evidence="14 15">
    <name type="scientific">Astyanax mexicanus</name>
    <name type="common">Blind cave fish</name>
    <name type="synonym">Astyanax fasciatus mexicanus</name>
    <dbReference type="NCBI Taxonomy" id="7994"/>
    <lineage>
        <taxon>Eukaryota</taxon>
        <taxon>Metazoa</taxon>
        <taxon>Chordata</taxon>
        <taxon>Craniata</taxon>
        <taxon>Vertebrata</taxon>
        <taxon>Euteleostomi</taxon>
        <taxon>Actinopterygii</taxon>
        <taxon>Neopterygii</taxon>
        <taxon>Teleostei</taxon>
        <taxon>Ostariophysi</taxon>
        <taxon>Characiformes</taxon>
        <taxon>Characoidei</taxon>
        <taxon>Acestrorhamphidae</taxon>
        <taxon>Acestrorhamphinae</taxon>
        <taxon>Astyanax</taxon>
    </lineage>
</organism>
<keyword evidence="2" id="KW-1003">Cell membrane</keyword>
<evidence type="ECO:0000256" key="10">
    <source>
        <dbReference type="ARBA" id="ARBA00023319"/>
    </source>
</evidence>
<keyword evidence="4" id="KW-0732">Signal</keyword>
<sequence length="481" mass="53096">MCCVALLMLKRRVYRETCPSCPSARPRPSQRRGAAPAKKRNSAHTSTYTLMAAAAAAARVYTCFLLTWLITKTNGKTPDVPVTCLFSEDCILPCSFKATGGEEVQWFRQNDLVYSLPQGSDQPSEQFVGRTSVSAQQLALGNAALSLQRCGLQDRGRYRCRIIKGKEEDESFVIVKVEAPIQSVNVEITRLSGFEEVKCSTQGVYPAPHVSWTTEPPTSLKPITRKIPNRLGLYEVESKLKKLRDRSSFTYICTVNSSYSTQTWTTSLTETVINQISFTSKSYSSLTWTGINSAEGKDLTIPCKAPWVTQNFTLTWTFKLTRTNKPTVICTYDSWTQLLTNQWEGRAGVDALALQAGDGSLQLLSPLSAENTGTYSCTISSLQRRHESQTAVNITALAHESERMEVKPGSSVQWWIPTVIFAALAVTGAVIVGVLKLKDDCLHSNSTEKDRDSHQVKVTVTDIEAVSEGSHLTADPTDEHT</sequence>
<keyword evidence="6 12" id="KW-0472">Membrane</keyword>
<dbReference type="Bgee" id="ENSAMXG00000007916">
    <property type="expression patterns" value="Expressed in head kidney and 7 other cell types or tissues"/>
</dbReference>
<feature type="domain" description="Ig-like" evidence="13">
    <location>
        <begin position="75"/>
        <end position="173"/>
    </location>
</feature>
<dbReference type="PROSITE" id="PS50835">
    <property type="entry name" value="IG_LIKE"/>
    <property type="match status" value="3"/>
</dbReference>
<evidence type="ECO:0000259" key="13">
    <source>
        <dbReference type="PROSITE" id="PS50835"/>
    </source>
</evidence>
<dbReference type="InterPro" id="IPR053896">
    <property type="entry name" value="BTN3A2-like_Ig-C"/>
</dbReference>
<feature type="transmembrane region" description="Helical" evidence="12">
    <location>
        <begin position="414"/>
        <end position="435"/>
    </location>
</feature>
<keyword evidence="5 12" id="KW-1133">Transmembrane helix</keyword>
<keyword evidence="8" id="KW-0675">Receptor</keyword>
<dbReference type="AlphaFoldDB" id="A0A3B1K592"/>
<dbReference type="InterPro" id="IPR036179">
    <property type="entry name" value="Ig-like_dom_sf"/>
</dbReference>
<dbReference type="GO" id="GO:0009897">
    <property type="term" value="C:external side of plasma membrane"/>
    <property type="evidence" value="ECO:0007669"/>
    <property type="project" value="TreeGrafter"/>
</dbReference>
<accession>A0A3B1K592</accession>
<dbReference type="GO" id="GO:0007166">
    <property type="term" value="P:cell surface receptor signaling pathway"/>
    <property type="evidence" value="ECO:0007669"/>
    <property type="project" value="TreeGrafter"/>
</dbReference>
<keyword evidence="7" id="KW-1015">Disulfide bond</keyword>
<feature type="domain" description="Ig-like" evidence="13">
    <location>
        <begin position="180"/>
        <end position="269"/>
    </location>
</feature>
<feature type="domain" description="Ig-like" evidence="13">
    <location>
        <begin position="281"/>
        <end position="395"/>
    </location>
</feature>
<feature type="region of interest" description="Disordered" evidence="11">
    <location>
        <begin position="19"/>
        <end position="41"/>
    </location>
</feature>
<keyword evidence="9" id="KW-0325">Glycoprotein</keyword>
<evidence type="ECO:0000256" key="5">
    <source>
        <dbReference type="ARBA" id="ARBA00022989"/>
    </source>
</evidence>
<dbReference type="Pfam" id="PF22705">
    <property type="entry name" value="C2-set_3"/>
    <property type="match status" value="1"/>
</dbReference>
<evidence type="ECO:0000256" key="4">
    <source>
        <dbReference type="ARBA" id="ARBA00022729"/>
    </source>
</evidence>
<dbReference type="Pfam" id="PF07686">
    <property type="entry name" value="V-set"/>
    <property type="match status" value="2"/>
</dbReference>
<dbReference type="GO" id="GO:0042130">
    <property type="term" value="P:negative regulation of T cell proliferation"/>
    <property type="evidence" value="ECO:0007669"/>
    <property type="project" value="TreeGrafter"/>
</dbReference>
<dbReference type="GO" id="GO:0042102">
    <property type="term" value="P:positive regulation of T cell proliferation"/>
    <property type="evidence" value="ECO:0007669"/>
    <property type="project" value="TreeGrafter"/>
</dbReference>
<evidence type="ECO:0000256" key="2">
    <source>
        <dbReference type="ARBA" id="ARBA00022475"/>
    </source>
</evidence>
<keyword evidence="15" id="KW-1185">Reference proteome</keyword>
<comment type="subcellular location">
    <subcellularLocation>
        <location evidence="1">Cell membrane</location>
        <topology evidence="1">Single-pass type I membrane protein</topology>
    </subcellularLocation>
</comment>
<proteinExistence type="predicted"/>
<evidence type="ECO:0000313" key="15">
    <source>
        <dbReference type="Proteomes" id="UP000018467"/>
    </source>
</evidence>
<dbReference type="InParanoid" id="A0A3B1K592"/>